<evidence type="ECO:0000313" key="2">
    <source>
        <dbReference type="EMBL" id="PSN60482.1"/>
    </source>
</evidence>
<evidence type="ECO:0000313" key="3">
    <source>
        <dbReference type="Proteomes" id="UP000240883"/>
    </source>
</evidence>
<reference evidence="2 3" key="1">
    <citation type="journal article" date="2018" name="Front. Microbiol.">
        <title>Genome-Wide Analysis of Corynespora cassiicola Leaf Fall Disease Putative Effectors.</title>
        <authorList>
            <person name="Lopez D."/>
            <person name="Ribeiro S."/>
            <person name="Label P."/>
            <person name="Fumanal B."/>
            <person name="Venisse J.S."/>
            <person name="Kohler A."/>
            <person name="de Oliveira R.R."/>
            <person name="Labutti K."/>
            <person name="Lipzen A."/>
            <person name="Lail K."/>
            <person name="Bauer D."/>
            <person name="Ohm R.A."/>
            <person name="Barry K.W."/>
            <person name="Spatafora J."/>
            <person name="Grigoriev I.V."/>
            <person name="Martin F.M."/>
            <person name="Pujade-Renaud V."/>
        </authorList>
    </citation>
    <scope>NUCLEOTIDE SEQUENCE [LARGE SCALE GENOMIC DNA]</scope>
    <source>
        <strain evidence="2 3">Philippines</strain>
    </source>
</reference>
<feature type="compositionally biased region" description="Low complexity" evidence="1">
    <location>
        <begin position="148"/>
        <end position="157"/>
    </location>
</feature>
<name>A0A2T2N4V6_CORCC</name>
<feature type="region of interest" description="Disordered" evidence="1">
    <location>
        <begin position="132"/>
        <end position="159"/>
    </location>
</feature>
<protein>
    <submittedName>
        <fullName evidence="2">Uncharacterized protein</fullName>
    </submittedName>
</protein>
<sequence length="257" mass="28986">MRRYPVDRTVLGALTKNGVQRHGYCGKHISGGRRSGFSVLASRNIAMHNPLKAIMSPPEPFRAHTVTSRSSTPDTPRLKLLLPRIRTTPPPLMPTPSLSHKRQAKVVTRRSASRDQLHQQLDRILHQLNDIPVEPSTTNTTSPHYPILRPLSPSSPRALGPQSVGGTFISITLAHTASTFRPPTTYTTVPVNLLIFIRRNLSTGIVLRLFFAKPINLPTQRIQRCTLWSNIRDITWYTILRIQPHRPHQNPRTVKQS</sequence>
<dbReference type="Proteomes" id="UP000240883">
    <property type="component" value="Unassembled WGS sequence"/>
</dbReference>
<keyword evidence="3" id="KW-1185">Reference proteome</keyword>
<organism evidence="2 3">
    <name type="scientific">Corynespora cassiicola Philippines</name>
    <dbReference type="NCBI Taxonomy" id="1448308"/>
    <lineage>
        <taxon>Eukaryota</taxon>
        <taxon>Fungi</taxon>
        <taxon>Dikarya</taxon>
        <taxon>Ascomycota</taxon>
        <taxon>Pezizomycotina</taxon>
        <taxon>Dothideomycetes</taxon>
        <taxon>Pleosporomycetidae</taxon>
        <taxon>Pleosporales</taxon>
        <taxon>Corynesporascaceae</taxon>
        <taxon>Corynespora</taxon>
    </lineage>
</organism>
<gene>
    <name evidence="2" type="ORF">BS50DRAFT_200019</name>
</gene>
<dbReference type="AlphaFoldDB" id="A0A2T2N4V6"/>
<evidence type="ECO:0000256" key="1">
    <source>
        <dbReference type="SAM" id="MobiDB-lite"/>
    </source>
</evidence>
<accession>A0A2T2N4V6</accession>
<proteinExistence type="predicted"/>
<dbReference type="EMBL" id="KZ678148">
    <property type="protein sequence ID" value="PSN60482.1"/>
    <property type="molecule type" value="Genomic_DNA"/>
</dbReference>